<protein>
    <submittedName>
        <fullName evidence="1">8940_t:CDS:1</fullName>
    </submittedName>
</protein>
<proteinExistence type="predicted"/>
<organism evidence="1 2">
    <name type="scientific">Racocetra persica</name>
    <dbReference type="NCBI Taxonomy" id="160502"/>
    <lineage>
        <taxon>Eukaryota</taxon>
        <taxon>Fungi</taxon>
        <taxon>Fungi incertae sedis</taxon>
        <taxon>Mucoromycota</taxon>
        <taxon>Glomeromycotina</taxon>
        <taxon>Glomeromycetes</taxon>
        <taxon>Diversisporales</taxon>
        <taxon>Gigasporaceae</taxon>
        <taxon>Racocetra</taxon>
    </lineage>
</organism>
<sequence>EENPPTGRTPEGKPPAGRSTEHPMEEPSEGKTICAKDRSKEATKPEHYRSETLQQDNTSNY</sequence>
<gene>
    <name evidence="1" type="ORF">RPERSI_LOCUS36562</name>
</gene>
<feature type="non-terminal residue" evidence="1">
    <location>
        <position position="1"/>
    </location>
</feature>
<dbReference type="EMBL" id="CAJVQC010176230">
    <property type="protein sequence ID" value="CAG8851438.1"/>
    <property type="molecule type" value="Genomic_DNA"/>
</dbReference>
<dbReference type="Proteomes" id="UP000789920">
    <property type="component" value="Unassembled WGS sequence"/>
</dbReference>
<reference evidence="1" key="1">
    <citation type="submission" date="2021-06" db="EMBL/GenBank/DDBJ databases">
        <authorList>
            <person name="Kallberg Y."/>
            <person name="Tangrot J."/>
            <person name="Rosling A."/>
        </authorList>
    </citation>
    <scope>NUCLEOTIDE SEQUENCE</scope>
    <source>
        <strain evidence="1">MA461A</strain>
    </source>
</reference>
<accession>A0ACA9SZ70</accession>
<name>A0ACA9SZ70_9GLOM</name>
<evidence type="ECO:0000313" key="2">
    <source>
        <dbReference type="Proteomes" id="UP000789920"/>
    </source>
</evidence>
<comment type="caution">
    <text evidence="1">The sequence shown here is derived from an EMBL/GenBank/DDBJ whole genome shotgun (WGS) entry which is preliminary data.</text>
</comment>
<evidence type="ECO:0000313" key="1">
    <source>
        <dbReference type="EMBL" id="CAG8851438.1"/>
    </source>
</evidence>
<keyword evidence="2" id="KW-1185">Reference proteome</keyword>